<dbReference type="Proteomes" id="UP001274896">
    <property type="component" value="Unassembled WGS sequence"/>
</dbReference>
<evidence type="ECO:0000256" key="12">
    <source>
        <dbReference type="ARBA" id="ARBA00041298"/>
    </source>
</evidence>
<gene>
    <name evidence="15" type="ORF">QTP70_017086</name>
</gene>
<dbReference type="InterPro" id="IPR058599">
    <property type="entry name" value="PHAT_Smg/ZCCHC2-like"/>
</dbReference>
<dbReference type="Gene3D" id="1.25.40.170">
    <property type="entry name" value="Smaug, PHAT domain"/>
    <property type="match status" value="1"/>
</dbReference>
<dbReference type="GO" id="GO:0030371">
    <property type="term" value="F:translation repressor activity"/>
    <property type="evidence" value="ECO:0007669"/>
    <property type="project" value="InterPro"/>
</dbReference>
<evidence type="ECO:0000256" key="3">
    <source>
        <dbReference type="ARBA" id="ARBA00008232"/>
    </source>
</evidence>
<keyword evidence="4" id="KW-0963">Cytoplasm</keyword>
<keyword evidence="5" id="KW-0678">Repressor</keyword>
<feature type="compositionally biased region" description="Polar residues" evidence="13">
    <location>
        <begin position="1010"/>
        <end position="1026"/>
    </location>
</feature>
<feature type="non-terminal residue" evidence="15">
    <location>
        <position position="1080"/>
    </location>
</feature>
<dbReference type="AlphaFoldDB" id="A0AAE0R163"/>
<dbReference type="GO" id="GO:0000932">
    <property type="term" value="C:P-body"/>
    <property type="evidence" value="ECO:0007669"/>
    <property type="project" value="TreeGrafter"/>
</dbReference>
<feature type="compositionally biased region" description="Polar residues" evidence="13">
    <location>
        <begin position="613"/>
        <end position="631"/>
    </location>
</feature>
<dbReference type="Pfam" id="PF00536">
    <property type="entry name" value="SAM_1"/>
    <property type="match status" value="1"/>
</dbReference>
<dbReference type="GO" id="GO:0003729">
    <property type="term" value="F:mRNA binding"/>
    <property type="evidence" value="ECO:0007669"/>
    <property type="project" value="TreeGrafter"/>
</dbReference>
<dbReference type="FunFam" id="1.10.150.50:FF:000013">
    <property type="entry name" value="Protein Smaug homolog 1 isoform 2"/>
    <property type="match status" value="1"/>
</dbReference>
<keyword evidence="7" id="KW-0810">Translation regulation</keyword>
<comment type="caution">
    <text evidence="15">The sequence shown here is derived from an EMBL/GenBank/DDBJ whole genome shotgun (WGS) entry which is preliminary data.</text>
</comment>
<evidence type="ECO:0000256" key="1">
    <source>
        <dbReference type="ARBA" id="ARBA00004279"/>
    </source>
</evidence>
<evidence type="ECO:0000259" key="14">
    <source>
        <dbReference type="SMART" id="SM00454"/>
    </source>
</evidence>
<dbReference type="GO" id="GO:0030425">
    <property type="term" value="C:dendrite"/>
    <property type="evidence" value="ECO:0007669"/>
    <property type="project" value="UniProtKB-SubCell"/>
</dbReference>
<keyword evidence="9" id="KW-0966">Cell projection</keyword>
<proteinExistence type="inferred from homology"/>
<dbReference type="InterPro" id="IPR037093">
    <property type="entry name" value="PHAT_dom_sf"/>
</dbReference>
<evidence type="ECO:0000256" key="9">
    <source>
        <dbReference type="ARBA" id="ARBA00023273"/>
    </source>
</evidence>
<feature type="region of interest" description="Disordered" evidence="13">
    <location>
        <begin position="337"/>
        <end position="356"/>
    </location>
</feature>
<evidence type="ECO:0000313" key="16">
    <source>
        <dbReference type="Proteomes" id="UP001274896"/>
    </source>
</evidence>
<keyword evidence="6" id="KW-0771">Synaptosome</keyword>
<evidence type="ECO:0000256" key="6">
    <source>
        <dbReference type="ARBA" id="ARBA00022599"/>
    </source>
</evidence>
<evidence type="ECO:0000256" key="11">
    <source>
        <dbReference type="ARBA" id="ARBA00041183"/>
    </source>
</evidence>
<dbReference type="InterPro" id="IPR001660">
    <property type="entry name" value="SAM"/>
</dbReference>
<feature type="compositionally biased region" description="Polar residues" evidence="13">
    <location>
        <begin position="639"/>
        <end position="652"/>
    </location>
</feature>
<dbReference type="CDD" id="cd09557">
    <property type="entry name" value="SAM_Smaug"/>
    <property type="match status" value="1"/>
</dbReference>
<evidence type="ECO:0000313" key="15">
    <source>
        <dbReference type="EMBL" id="KAK3537677.1"/>
    </source>
</evidence>
<evidence type="ECO:0000256" key="8">
    <source>
        <dbReference type="ARBA" id="ARBA00023018"/>
    </source>
</evidence>
<dbReference type="EMBL" id="JAUCMX010000008">
    <property type="protein sequence ID" value="KAK3537677.1"/>
    <property type="molecule type" value="Genomic_DNA"/>
</dbReference>
<dbReference type="PANTHER" id="PTHR12515:SF8">
    <property type="entry name" value="PROTEIN SMAUG HOMOLOG 1"/>
    <property type="match status" value="1"/>
</dbReference>
<organism evidence="15 16">
    <name type="scientific">Hemibagrus guttatus</name>
    <dbReference type="NCBI Taxonomy" id="175788"/>
    <lineage>
        <taxon>Eukaryota</taxon>
        <taxon>Metazoa</taxon>
        <taxon>Chordata</taxon>
        <taxon>Craniata</taxon>
        <taxon>Vertebrata</taxon>
        <taxon>Euteleostomi</taxon>
        <taxon>Actinopterygii</taxon>
        <taxon>Neopterygii</taxon>
        <taxon>Teleostei</taxon>
        <taxon>Ostariophysi</taxon>
        <taxon>Siluriformes</taxon>
        <taxon>Bagridae</taxon>
        <taxon>Hemibagrus</taxon>
    </lineage>
</organism>
<comment type="subcellular location">
    <subcellularLocation>
        <location evidence="1">Cell projection</location>
        <location evidence="1">Dendrite</location>
    </subcellularLocation>
    <subcellularLocation>
        <location evidence="2">Cytoplasm</location>
    </subcellularLocation>
    <subcellularLocation>
        <location evidence="10">Synapse</location>
        <location evidence="10">Synaptosome</location>
    </subcellularLocation>
</comment>
<reference evidence="15" key="1">
    <citation type="submission" date="2023-06" db="EMBL/GenBank/DDBJ databases">
        <title>Male Hemibagrus guttatus genome.</title>
        <authorList>
            <person name="Bian C."/>
        </authorList>
    </citation>
    <scope>NUCLEOTIDE SEQUENCE</scope>
    <source>
        <strain evidence="15">Male_cb2023</strain>
        <tissue evidence="15">Muscle</tissue>
    </source>
</reference>
<evidence type="ECO:0000256" key="4">
    <source>
        <dbReference type="ARBA" id="ARBA00022490"/>
    </source>
</evidence>
<evidence type="ECO:0000256" key="7">
    <source>
        <dbReference type="ARBA" id="ARBA00022845"/>
    </source>
</evidence>
<dbReference type="Gene3D" id="1.10.150.50">
    <property type="entry name" value="Transcription Factor, Ets-1"/>
    <property type="match status" value="1"/>
</dbReference>
<feature type="domain" description="SAM" evidence="14">
    <location>
        <begin position="710"/>
        <end position="773"/>
    </location>
</feature>
<feature type="region of interest" description="Disordered" evidence="13">
    <location>
        <begin position="277"/>
        <end position="296"/>
    </location>
</feature>
<dbReference type="GO" id="GO:0045202">
    <property type="term" value="C:synapse"/>
    <property type="evidence" value="ECO:0007669"/>
    <property type="project" value="UniProtKB-SubCell"/>
</dbReference>
<dbReference type="GO" id="GO:0000289">
    <property type="term" value="P:nuclear-transcribed mRNA poly(A) tail shortening"/>
    <property type="evidence" value="ECO:0007669"/>
    <property type="project" value="TreeGrafter"/>
</dbReference>
<dbReference type="SMART" id="SM00454">
    <property type="entry name" value="SAM"/>
    <property type="match status" value="1"/>
</dbReference>
<keyword evidence="16" id="KW-1185">Reference proteome</keyword>
<keyword evidence="8" id="KW-0770">Synapse</keyword>
<dbReference type="Pfam" id="PF23348">
    <property type="entry name" value="RDM3_C"/>
    <property type="match status" value="2"/>
</dbReference>
<dbReference type="InterPro" id="IPR013761">
    <property type="entry name" value="SAM/pointed_sf"/>
</dbReference>
<name>A0AAE0R163_9TELE</name>
<feature type="compositionally biased region" description="Polar residues" evidence="13">
    <location>
        <begin position="987"/>
        <end position="999"/>
    </location>
</feature>
<dbReference type="SUPFAM" id="SSF47769">
    <property type="entry name" value="SAM/Pointed domain"/>
    <property type="match status" value="1"/>
</dbReference>
<feature type="region of interest" description="Disordered" evidence="13">
    <location>
        <begin position="980"/>
        <end position="1026"/>
    </location>
</feature>
<sequence length="1080" mass="118519">EGIPGEKCQQQYIYIKAGQPSRSVIVVFITHHAKPLEKNPISHRNITKNDETALKSSLTSLDPCSSAAHQTMMFRDQVGVLASWFKGWNECEQTVALLSLLKRVSRTQARFLQLCLEHSLAECTELHILEVEANNPVPSNVCHVIIVHSNDVCLPSNVCHVIIVHSNYILMIDMPKGHASFNRTDMPKGHTSFSKTDMPKGHASCSRTDMPMGHTSFSRTEMPKGHASFSRTDMTKGHASFSRTDMLKDHASFSKTDMPKGHASCSRTDMPMGHTSFSSTEMPKGHASFSRTDMTKGHASFSRTDMLKDHASFSKTDMPKGHASCSRTDMPMGHTSFSSTEMPKGHASFSRTDMTKGHASFSRTDMLKDHASFSKTDMPKGHTSFSITDMPMGRASFSRTDMPKGHTSLSRTDMPMGHASFSRTEMPKGHASFSRTDMPKGHTSLTVIGQWQVEPKERLISLVLTHLPLLKPGNGEAKSEYMRLLPKILTHTIEFGRHLEESRQLLSYALIHPATSLEDRADLALWLNHLEERAATRTAGGGGGGGGGDSLERVPSSHHLYAQHQRYGSDDRLNGWQGSRDSGIATWHTQQQQQGCENGHLLLYPSSSVPSTINTVGTGSGSNSILQSAGQHSPLKRSVSLTPPMSGSSTQPLGHGWLSQEDLRGRGAPLTPDHAPLSPQSSVASSGSGGSEHLEDGSGLGMALRSSFNEEGSGMRDVPAWLKSLRLHKYAGLFSTMTYEEMMSLTEQQLEAQSVTKGARHKIIISIQKLKERQNMLRSLEKDVLEGGNLRSPLQELHYIIGTPIKAFNSVAESPQRPLLSAEGKSSATGVCVSGGEAESSTTLIAEGDIPAQFTRVMGKVCTQLLVSRPDEENISSYLQLINKCELHEAFTETQKKRLSSWRQQVQKLVRSFPRKSLLDMTGYRQQRSSRGFGQSNSLPSAVCVGSSVCSRRNLRQFPVPSRSLPAPRLGLLGTTGLLTHTHTHTPRSSNNTPTNLKQGRQGLWFANPGGSNSMPSRTHSSVQRTRSLPVHTNPHTMAMFQQADLQVPVTEPDINNRLESLCRSMTEHALEGKSISCSY</sequence>
<evidence type="ECO:0000256" key="13">
    <source>
        <dbReference type="SAM" id="MobiDB-lite"/>
    </source>
</evidence>
<accession>A0AAE0R163</accession>
<dbReference type="PANTHER" id="PTHR12515">
    <property type="entry name" value="STERILE ALPHA MOTIF DOMAIN CONTAINING PROTEIN 4-RELATED"/>
    <property type="match status" value="1"/>
</dbReference>
<evidence type="ECO:0000256" key="10">
    <source>
        <dbReference type="ARBA" id="ARBA00034102"/>
    </source>
</evidence>
<feature type="region of interest" description="Disordered" evidence="13">
    <location>
        <begin position="613"/>
        <end position="705"/>
    </location>
</feature>
<dbReference type="InterPro" id="IPR057584">
    <property type="entry name" value="RDM3_C"/>
</dbReference>
<evidence type="ECO:0000256" key="5">
    <source>
        <dbReference type="ARBA" id="ARBA00022491"/>
    </source>
</evidence>
<protein>
    <recommendedName>
        <fullName evidence="11">Protein Smaug homolog 1</fullName>
    </recommendedName>
    <alternativeName>
        <fullName evidence="12">Sterile alpha motif domain-containing protein 4A</fullName>
    </alternativeName>
</protein>
<dbReference type="InterPro" id="IPR050897">
    <property type="entry name" value="SMAUG/VTS1_RNA-bind"/>
</dbReference>
<feature type="non-terminal residue" evidence="15">
    <location>
        <position position="1"/>
    </location>
</feature>
<dbReference type="Pfam" id="PF26034">
    <property type="entry name" value="PHAT_SMAUG"/>
    <property type="match status" value="1"/>
</dbReference>
<evidence type="ECO:0000256" key="2">
    <source>
        <dbReference type="ARBA" id="ARBA00004496"/>
    </source>
</evidence>
<comment type="similarity">
    <text evidence="3">Belongs to the SMAUG family.</text>
</comment>
<dbReference type="FunFam" id="1.25.40.170:FF:000003">
    <property type="entry name" value="Sterile alpha motif domain-containing 4A"/>
    <property type="match status" value="1"/>
</dbReference>
<dbReference type="InterPro" id="IPR037634">
    <property type="entry name" value="Smaug_SAM"/>
</dbReference>